<dbReference type="Pfam" id="PF16197">
    <property type="entry name" value="KAsynt_C_assoc"/>
    <property type="match status" value="1"/>
</dbReference>
<feature type="region of interest" description="C-terminal hotdog fold" evidence="7">
    <location>
        <begin position="1091"/>
        <end position="1240"/>
    </location>
</feature>
<dbReference type="SUPFAM" id="SSF50129">
    <property type="entry name" value="GroES-like"/>
    <property type="match status" value="1"/>
</dbReference>
<dbReference type="Gene3D" id="3.30.559.10">
    <property type="entry name" value="Chloramphenicol acetyltransferase-like domain"/>
    <property type="match status" value="1"/>
</dbReference>
<dbReference type="InterPro" id="IPR042104">
    <property type="entry name" value="PKS_dehydratase_sf"/>
</dbReference>
<dbReference type="InterPro" id="IPR014043">
    <property type="entry name" value="Acyl_transferase_dom"/>
</dbReference>
<dbReference type="InterPro" id="IPR014031">
    <property type="entry name" value="Ketoacyl_synth_C"/>
</dbReference>
<dbReference type="FunFam" id="3.40.366.10:FF:000002">
    <property type="entry name" value="Probable polyketide synthase 2"/>
    <property type="match status" value="1"/>
</dbReference>
<dbReference type="PANTHER" id="PTHR43775">
    <property type="entry name" value="FATTY ACID SYNTHASE"/>
    <property type="match status" value="1"/>
</dbReference>
<dbReference type="InterPro" id="IPR000873">
    <property type="entry name" value="AMP-dep_synth/lig_dom"/>
</dbReference>
<dbReference type="CDD" id="cd05930">
    <property type="entry name" value="A_NRPS"/>
    <property type="match status" value="1"/>
</dbReference>
<dbReference type="Pfam" id="PF00501">
    <property type="entry name" value="AMP-binding"/>
    <property type="match status" value="1"/>
</dbReference>
<dbReference type="SUPFAM" id="SSF52777">
    <property type="entry name" value="CoA-dependent acyltransferases"/>
    <property type="match status" value="2"/>
</dbReference>
<reference evidence="11 12" key="1">
    <citation type="journal article" date="2015" name="Environ. Microbiol.">
        <title>Metagenome sequence of Elaphomyces granulatus from sporocarp tissue reveals Ascomycota ectomycorrhizal fingerprints of genome expansion and a Proteobacteria-rich microbiome.</title>
        <authorList>
            <person name="Quandt C.A."/>
            <person name="Kohler A."/>
            <person name="Hesse C.N."/>
            <person name="Sharpton T.J."/>
            <person name="Martin F."/>
            <person name="Spatafora J.W."/>
        </authorList>
    </citation>
    <scope>NUCLEOTIDE SEQUENCE [LARGE SCALE GENOMIC DNA]</scope>
    <source>
        <strain evidence="11 12">OSC145934</strain>
    </source>
</reference>
<dbReference type="InterPro" id="IPR049900">
    <property type="entry name" value="PKS_mFAS_DH"/>
</dbReference>
<dbReference type="SMART" id="SM00825">
    <property type="entry name" value="PKS_KS"/>
    <property type="match status" value="1"/>
</dbReference>
<dbReference type="InterPro" id="IPR057326">
    <property type="entry name" value="KR_dom"/>
</dbReference>
<dbReference type="Gene3D" id="3.30.559.30">
    <property type="entry name" value="Nonribosomal peptide synthetase, condensation domain"/>
    <property type="match status" value="1"/>
</dbReference>
<dbReference type="InterPro" id="IPR045851">
    <property type="entry name" value="AMP-bd_C_sf"/>
</dbReference>
<dbReference type="InterPro" id="IPR020806">
    <property type="entry name" value="PKS_PP-bd"/>
</dbReference>
<dbReference type="InterPro" id="IPR020841">
    <property type="entry name" value="PKS_Beta-ketoAc_synthase_dom"/>
</dbReference>
<evidence type="ECO:0000313" key="12">
    <source>
        <dbReference type="Proteomes" id="UP000243515"/>
    </source>
</evidence>
<dbReference type="Gene3D" id="3.30.300.30">
    <property type="match status" value="1"/>
</dbReference>
<dbReference type="SUPFAM" id="SSF53901">
    <property type="entry name" value="Thiolase-like"/>
    <property type="match status" value="1"/>
</dbReference>
<dbReference type="InterPro" id="IPR009081">
    <property type="entry name" value="PP-bd_ACP"/>
</dbReference>
<dbReference type="Pfam" id="PF07993">
    <property type="entry name" value="NAD_binding_4"/>
    <property type="match status" value="1"/>
</dbReference>
<dbReference type="Gene3D" id="3.10.129.110">
    <property type="entry name" value="Polyketide synthase dehydratase"/>
    <property type="match status" value="1"/>
</dbReference>
<dbReference type="InterPro" id="IPR001227">
    <property type="entry name" value="Ac_transferase_dom_sf"/>
</dbReference>
<dbReference type="SUPFAM" id="SSF47336">
    <property type="entry name" value="ACP-like"/>
    <property type="match status" value="2"/>
</dbReference>
<dbReference type="SMART" id="SM00823">
    <property type="entry name" value="PKS_PP"/>
    <property type="match status" value="2"/>
</dbReference>
<evidence type="ECO:0000259" key="10">
    <source>
        <dbReference type="PROSITE" id="PS52019"/>
    </source>
</evidence>
<dbReference type="Pfam" id="PF00698">
    <property type="entry name" value="Acyl_transf_1"/>
    <property type="match status" value="1"/>
</dbReference>
<dbReference type="GO" id="GO:0005886">
    <property type="term" value="C:plasma membrane"/>
    <property type="evidence" value="ECO:0007669"/>
    <property type="project" value="TreeGrafter"/>
</dbReference>
<comment type="caution">
    <text evidence="11">The sequence shown here is derived from an EMBL/GenBank/DDBJ whole genome shotgun (WGS) entry which is preliminary data.</text>
</comment>
<keyword evidence="5" id="KW-0511">Multifunctional enzyme</keyword>
<dbReference type="Pfam" id="PF08659">
    <property type="entry name" value="KR"/>
    <property type="match status" value="1"/>
</dbReference>
<dbReference type="PANTHER" id="PTHR43775:SF37">
    <property type="entry name" value="SI:DKEY-61P9.11"/>
    <property type="match status" value="1"/>
</dbReference>
<evidence type="ECO:0000256" key="3">
    <source>
        <dbReference type="ARBA" id="ARBA00022598"/>
    </source>
</evidence>
<keyword evidence="1" id="KW-0596">Phosphopantetheine</keyword>
<evidence type="ECO:0000259" key="8">
    <source>
        <dbReference type="PROSITE" id="PS50075"/>
    </source>
</evidence>
<dbReference type="InterPro" id="IPR036736">
    <property type="entry name" value="ACP-like_sf"/>
</dbReference>
<dbReference type="GO" id="GO:0004312">
    <property type="term" value="F:fatty acid synthase activity"/>
    <property type="evidence" value="ECO:0007669"/>
    <property type="project" value="TreeGrafter"/>
</dbReference>
<proteinExistence type="inferred from homology"/>
<dbReference type="Gene3D" id="3.40.50.12780">
    <property type="entry name" value="N-terminal domain of ligase-like"/>
    <property type="match status" value="1"/>
</dbReference>
<dbReference type="Gene3D" id="3.40.50.720">
    <property type="entry name" value="NAD(P)-binding Rossmann-like Domain"/>
    <property type="match status" value="2"/>
</dbReference>
<keyword evidence="2" id="KW-0597">Phosphoprotein</keyword>
<dbReference type="PROSITE" id="PS52004">
    <property type="entry name" value="KS3_2"/>
    <property type="match status" value="1"/>
</dbReference>
<dbReference type="CDD" id="cd20483">
    <property type="entry name" value="C_PKS-NRPS"/>
    <property type="match status" value="1"/>
</dbReference>
<dbReference type="PROSITE" id="PS52019">
    <property type="entry name" value="PKS_MFAS_DH"/>
    <property type="match status" value="1"/>
</dbReference>
<feature type="domain" description="Carrier" evidence="8">
    <location>
        <begin position="2095"/>
        <end position="2176"/>
    </location>
</feature>
<accession>A0A232LUQ5</accession>
<dbReference type="Pfam" id="PF00109">
    <property type="entry name" value="ketoacyl-synt"/>
    <property type="match status" value="1"/>
</dbReference>
<dbReference type="Gene3D" id="3.40.47.10">
    <property type="match status" value="1"/>
</dbReference>
<evidence type="ECO:0000256" key="7">
    <source>
        <dbReference type="PROSITE-ProRule" id="PRU01363"/>
    </source>
</evidence>
<dbReference type="Gene3D" id="1.10.1200.10">
    <property type="entry name" value="ACP-like"/>
    <property type="match status" value="2"/>
</dbReference>
<dbReference type="InterPro" id="IPR013968">
    <property type="entry name" value="PKS_KR"/>
</dbReference>
<evidence type="ECO:0000256" key="2">
    <source>
        <dbReference type="ARBA" id="ARBA00022553"/>
    </source>
</evidence>
<gene>
    <name evidence="11" type="ORF">Egran_04668</name>
</gene>
<feature type="domain" description="Carrier" evidence="8">
    <location>
        <begin position="3218"/>
        <end position="3294"/>
    </location>
</feature>
<organism evidence="11 12">
    <name type="scientific">Elaphomyces granulatus</name>
    <dbReference type="NCBI Taxonomy" id="519963"/>
    <lineage>
        <taxon>Eukaryota</taxon>
        <taxon>Fungi</taxon>
        <taxon>Dikarya</taxon>
        <taxon>Ascomycota</taxon>
        <taxon>Pezizomycotina</taxon>
        <taxon>Eurotiomycetes</taxon>
        <taxon>Eurotiomycetidae</taxon>
        <taxon>Eurotiales</taxon>
        <taxon>Elaphomycetaceae</taxon>
        <taxon>Elaphomyces</taxon>
    </lineage>
</organism>
<dbReference type="Pfam" id="PF00668">
    <property type="entry name" value="Condensation"/>
    <property type="match status" value="1"/>
</dbReference>
<dbReference type="GO" id="GO:0016874">
    <property type="term" value="F:ligase activity"/>
    <property type="evidence" value="ECO:0007669"/>
    <property type="project" value="UniProtKB-KW"/>
</dbReference>
<dbReference type="GO" id="GO:0006633">
    <property type="term" value="P:fatty acid biosynthetic process"/>
    <property type="evidence" value="ECO:0007669"/>
    <property type="project" value="TreeGrafter"/>
</dbReference>
<feature type="region of interest" description="N-terminal hotdog fold" evidence="7">
    <location>
        <begin position="920"/>
        <end position="1051"/>
    </location>
</feature>
<name>A0A232LUQ5_9EURO</name>
<dbReference type="InterPro" id="IPR016036">
    <property type="entry name" value="Malonyl_transacylase_ACP-bd"/>
</dbReference>
<dbReference type="InterPro" id="IPR001242">
    <property type="entry name" value="Condensation_dom"/>
</dbReference>
<evidence type="ECO:0000256" key="4">
    <source>
        <dbReference type="ARBA" id="ARBA00022679"/>
    </source>
</evidence>
<keyword evidence="3" id="KW-0436">Ligase</keyword>
<dbReference type="SUPFAM" id="SSF55048">
    <property type="entry name" value="Probable ACP-binding domain of malonyl-CoA ACP transacylase"/>
    <property type="match status" value="1"/>
</dbReference>
<dbReference type="InterPro" id="IPR023213">
    <property type="entry name" value="CAT-like_dom_sf"/>
</dbReference>
<dbReference type="InterPro" id="IPR014030">
    <property type="entry name" value="Ketoacyl_synth_N"/>
</dbReference>
<dbReference type="Pfam" id="PF00550">
    <property type="entry name" value="PP-binding"/>
    <property type="match status" value="2"/>
</dbReference>
<feature type="domain" description="PKS/mFAS DH" evidence="10">
    <location>
        <begin position="920"/>
        <end position="1240"/>
    </location>
</feature>
<comment type="caution">
    <text evidence="7">Lacks conserved residue(s) required for the propagation of feature annotation.</text>
</comment>
<dbReference type="InterPro" id="IPR016035">
    <property type="entry name" value="Acyl_Trfase/lysoPLipase"/>
</dbReference>
<dbReference type="NCBIfam" id="TIGR01733">
    <property type="entry name" value="AA-adenyl-dom"/>
    <property type="match status" value="1"/>
</dbReference>
<dbReference type="PROSITE" id="PS50075">
    <property type="entry name" value="CARRIER"/>
    <property type="match status" value="2"/>
</dbReference>
<dbReference type="GO" id="GO:0031177">
    <property type="term" value="F:phosphopantetheine binding"/>
    <property type="evidence" value="ECO:0007669"/>
    <property type="project" value="InterPro"/>
</dbReference>
<evidence type="ECO:0008006" key="13">
    <source>
        <dbReference type="Google" id="ProtNLM"/>
    </source>
</evidence>
<dbReference type="InterPro" id="IPR011032">
    <property type="entry name" value="GroES-like_sf"/>
</dbReference>
<dbReference type="SUPFAM" id="SSF56801">
    <property type="entry name" value="Acetyl-CoA synthetase-like"/>
    <property type="match status" value="1"/>
</dbReference>
<evidence type="ECO:0000256" key="1">
    <source>
        <dbReference type="ARBA" id="ARBA00022450"/>
    </source>
</evidence>
<dbReference type="InterPro" id="IPR010071">
    <property type="entry name" value="AA_adenyl_dom"/>
</dbReference>
<dbReference type="InterPro" id="IPR032821">
    <property type="entry name" value="PKS_assoc"/>
</dbReference>
<dbReference type="Gene3D" id="3.40.366.10">
    <property type="entry name" value="Malonyl-Coenzyme A Acyl Carrier Protein, domain 2"/>
    <property type="match status" value="1"/>
</dbReference>
<dbReference type="OrthoDB" id="329835at2759"/>
<dbReference type="InterPro" id="IPR016039">
    <property type="entry name" value="Thiolase-like"/>
</dbReference>
<dbReference type="CDD" id="cd00833">
    <property type="entry name" value="PKS"/>
    <property type="match status" value="1"/>
</dbReference>
<dbReference type="Proteomes" id="UP000243515">
    <property type="component" value="Unassembled WGS sequence"/>
</dbReference>
<dbReference type="InterPro" id="IPR050091">
    <property type="entry name" value="PKS_NRPS_Biosynth_Enz"/>
</dbReference>
<dbReference type="InterPro" id="IPR013120">
    <property type="entry name" value="FAR_NAD-bd"/>
</dbReference>
<dbReference type="SMART" id="SM00822">
    <property type="entry name" value="PKS_KR"/>
    <property type="match status" value="1"/>
</dbReference>
<keyword evidence="12" id="KW-1185">Reference proteome</keyword>
<dbReference type="InterPro" id="IPR036291">
    <property type="entry name" value="NAD(P)-bd_dom_sf"/>
</dbReference>
<comment type="similarity">
    <text evidence="6">In the C-terminal section; belongs to the NRP synthetase family.</text>
</comment>
<evidence type="ECO:0000256" key="6">
    <source>
        <dbReference type="ARBA" id="ARBA00029443"/>
    </source>
</evidence>
<dbReference type="SUPFAM" id="SSF51735">
    <property type="entry name" value="NAD(P)-binding Rossmann-fold domains"/>
    <property type="match status" value="2"/>
</dbReference>
<dbReference type="GO" id="GO:0005737">
    <property type="term" value="C:cytoplasm"/>
    <property type="evidence" value="ECO:0007669"/>
    <property type="project" value="TreeGrafter"/>
</dbReference>
<feature type="domain" description="Ketosynthase family 3 (KS3)" evidence="9">
    <location>
        <begin position="9"/>
        <end position="430"/>
    </location>
</feature>
<keyword evidence="4" id="KW-0808">Transferase</keyword>
<sequence>MDATMEASLDDIAIIGMSCRVAGADSPSKLWEILTASKDVQTRIERFNADGFYKPDGGPRKGLTNVRHAYMIEDFDRFDNAFFNISPVEAEAMDPQQRILLEIAYEAVENAGIPLDEFQGSDTAVFAGISVKDYDVSLLRDIDLTPKYHSTGTSNAILANRISYAFDLHGASLSIDTACSSTMVALHQAMATLKANDSQMALVCGANMIISPDMFVHMSELGFLSPQGRCRSFDASGDGYVRGEGVAAILLKPLSAALKNNDPIRAIVKATRINQDGRTQGITMPSGEAQRLNLEALYGQPGLSPDDVQYVEAHGTGTAVGDPIEVGALEAVFGDSHCDEKLVVGSVKSNIGHLESTAALAGIIKTVEALERGKIPPQMHFKNPNPKINFDRIHVPTTTIDWPMTRNGMRRAGVNSFGFGGTNGHAILEHYPSLRPQLDTPASRPFLFKVSAATVTSLKSLANIYADYVEQRQPPLSDLAHTLLARRSTLQQSLLVNATSHQDLVNKLRDGSTKHLTRRNKPIQKVGFIFTGQGAQWPQMGKQLLETSQLFRAVIEACDQTLASLPDGPSWSILEELTQPKETSRLPKASFSQPICSALQIGLVELWKSWGITPHAVVGHSSGEIGAAYATGLLSLREAIIIAYYRGLYLGENAPREQTPGLKGAMCAVGLGEAGCMELCKRYEGRIALAAVNSPSSCTLSGDADAIKEVVDACAAKGTFCRALRVDMAYHSHHMLPLAPAYEKAMRAASIGQAKNASNVSCAMFSSVTRRQLLQDECTPAYWKENMVSTVRFSDALSDLVRSIGPDAVIEIGPHPALSGPVRDTLASLGKTDILYFSSCFRGKPDLISMLESVGEMIPSGMPIISNNINAVELVNGLKCEHGLGRVLTDIPQYQWDHSAVHWGESRVSYNLRHRQFPRHELLGTRSYGDIPLAPSWRNILSIKDINWLNESAGERATASSLTIILMMALEAARQLQATEMLNSSFVALKDIQLIDPLILDDDGIETIFNARQAEGSSKWQFEIFSSSKTSYVGSWTKHCTGEIAFSNQPILQKSSRLDVAHSEELFKYIQSFETVKMPSIAEFELSADCATGCFTSKVDGYEDYHINPDLLASLLNVPEILMLGSGTPAAYQVRALDLLELPSGAWQLDEGSFDASITTRNSLGGRANVSLYQDDRVLIRVDGIHLQVEKLIQRKPQLNSTFFTPKILPDIAHMLESPDLTIAQVIELVTHKWPMSDIGIVNLSPADAVVVSSSLKGLKSEERPRFRSLNVVGDGPTFDSQRVRKLKQVSESDKFHLLIGSARELCSDASHILHNGVICMRLENDEDEIIFQNGFTKICEVTGFELSGWVLGKLNPSQNGAILPSRPKVFAPSYTNIEPLRESLDFSLVHMDTPSSIATWKNDSSDEKFDVVIFDSDEKSLLIAWSGSDLLTWIQPLLERTRHMLWVSQQQSSGPYGSVAASFLKTVQAEQPSIKVSSLLFEDCRDSMFLSRTVSDVFDSMIHGESELELIVKDGLIHNVRYHPDDVLSASVGIIPPIVSDTNLESKSYTLSLAGPTNTVVFFERPGILASLPDAKARVKVEVSVVDDMDILSFVTGGNGKEWGGLGHFFAGQIVASGDVGLPLGTRVVGWHPNAHQNNIEVPLSQLFPIPDTILASDAAVRYAAYTTSLLLISEVARARAGETVKVNIPGILGEALIKVCRELGIKEIDDPSVSPDFVVTFDHGRGLLLNNRPTNATKFIHNDRLRAFARELVTSPSKWNSQVSVFSIQNHQQAFEAAIHAPISVAISHLDTQTVKGAIACRTFPKQLFRSDGAYILIGGLGGLGQHIALWMINNGAKHIITLSRSGLKSPGAQHTVDIIKNLGVDIQVIKADATNFKEVGDALAVVRQSAPIRGCINLAMILADSPFSTMTPEQWDLAVQVKVQATWNLHTHTLSDQLDFFIMFSSVSSILGNRTQSNYATANAFLNGMAEYRKSLGLPATAIALGPVGSIGVLANNERLQRTLRQSGLVSVEADDLDKIMEAAILESPFRERPVITNGFQMLENLDGKVQATSEQTQLYWTEYPEFGFLMDHKFNDLASAEISLQEVLRSRQGKDAHQALLRPFLGCLQNIMGQDESTFDPNMPLSQYGLDSLNAVGVRYWFFKQLGVDVPVFDILGSKSINDLLSRMIEKLSDQNSTDNMAVRMPHPKRHEDMSARPLSHSQRRLWFLNRFLPDKTVYNLLLVCHIEGTADEALLAKTWSVFMRRHEVLRSRIVDTPDGLQQIPIADAQFSLSVINTSEDHFPTAVKELTDIAKNINFDIENGEIIRGWLLRSPAEARFFLASHHLAWDRASVPVIFSETQAIYKSLLAKNDPLATLQPVPYQFIDYTLWEETWLNEEALVKPLIDYWKEMLEGIPEAVSLLPLSLTDKRPAVKQYHVGTVTHALGKSLSTAIKEFCKRKAVTPFMFMASAVTALINRLTGDEDVVIGIPDGDRGHSAFDALVGFTVNMLAIRSKFKPDMSYDSFLEEYRVACLKAYEHRVLPFDYLIQQLDVPRQTSHSPVFQVTINYQVHGSFAESDFDEFKFTKYDHYNAKTQSDFALEIEETSSGELVCSWDFDEALYDEARMSDLAATYRVFVDNIISKDGDAKLDELQLISETDLAMIASNLQPSYKSERSLEDLDNNLFPTLFARSVAQYPHKLALIDDTGSHTYTELELRTNAIANRLIQAGVKVGDSVGICCEQGRELLVGIYGILKAGCAYVPIDPDFPAERVLSMIEDAGVKIVLVENTTDVKCQRILACGISLPNVFVTNEIATVPGANTMTPILSRPISHLDPFCCIFTSGSTGRPKGIFLNHGQLRYEMEGYNQYISTVPEDQILLSSAVVFDMCLPALYGTIQYGATLFVASREARYSPAKMVDSVIDHKISSCIFTPTQAKMLLNAPNKSRLLEWADLHAFVLGGETIPPWFVRDFYRLNLPHAKLFNGYAPSETTVVNTLRHITIEDAQRPGMPLEGPFFPARFHILDRNMQPVPFGIPGELYIAGPNVSKGYVNRPDVTARAFMKDPFAPASEVETGYGHLYRTGDSFRLNRDGTVDILGRIGGDRQVKIRGMRTELEEIENAIWEAYEASDDDSISKLSLVAVVYHRTKGSDGILAAYLAPQDRIPVSAEKQRQLTEYLRLSLKAVLPPHMLPATYLFMDDLPCTVSGKVDYKTITGWPAPEVIVGNGTDSQGKPLTELQAVVASIWKEILSISGDLSSTDEFFTLGGHSLALVQLQQKIQDACGATLSLADMFAYPSVAGFEELIMRDPRYRASNSSSQMNGVVKHETSIDWEKEGSLPEGATWYIESYTPKAPSVLVVTGATGMIGAHFVQLILSTTTSQVHCIGVNTPDGGDPRQAVLSALSRWNLASNIPSNAYDRLTVYQGNLSDPTLGLTSEQISYLDSTADAIYHFDSEVSMLKNYEAIRAGNVGCLQFLVDLARGPTSNNVKAFHYLSTWGVPHLQTWHTTELTSPGYLTGEEEMVNMKPGPESMLGYLKCRWACESILYQAARRGLPVNIYRSCMVGTNKSSQQGLDQTDINRRIIDASLQTGLVPDFNSRQGGGMSWIELDFLVRSIKFLSGRQDQQQQQTMKGDNDRQATIFNLVSDQHILYSDMAALLGESHGGEKLRVVEPKEWIQALRATNNPGIAMHAEVLAQWNEAGWVAIQLQADETLRLLREEAGLVPPRIDRAFMMERVVGKEF</sequence>
<dbReference type="Pfam" id="PF02801">
    <property type="entry name" value="Ketoacyl-synt_C"/>
    <property type="match status" value="1"/>
</dbReference>
<protein>
    <recommendedName>
        <fullName evidence="13">Carrier domain-containing protein</fullName>
    </recommendedName>
</protein>
<dbReference type="GO" id="GO:0044550">
    <property type="term" value="P:secondary metabolite biosynthetic process"/>
    <property type="evidence" value="ECO:0007669"/>
    <property type="project" value="UniProtKB-ARBA"/>
</dbReference>
<evidence type="ECO:0000259" key="9">
    <source>
        <dbReference type="PROSITE" id="PS52004"/>
    </source>
</evidence>
<dbReference type="Gene3D" id="3.90.180.10">
    <property type="entry name" value="Medium-chain alcohol dehydrogenases, catalytic domain"/>
    <property type="match status" value="1"/>
</dbReference>
<dbReference type="InterPro" id="IPR042099">
    <property type="entry name" value="ANL_N_sf"/>
</dbReference>
<dbReference type="SUPFAM" id="SSF52151">
    <property type="entry name" value="FabD/lysophospholipase-like"/>
    <property type="match status" value="1"/>
</dbReference>
<dbReference type="EMBL" id="NPHW01004734">
    <property type="protein sequence ID" value="OXV07567.1"/>
    <property type="molecule type" value="Genomic_DNA"/>
</dbReference>
<evidence type="ECO:0000256" key="5">
    <source>
        <dbReference type="ARBA" id="ARBA00023268"/>
    </source>
</evidence>
<dbReference type="SMART" id="SM00827">
    <property type="entry name" value="PKS_AT"/>
    <property type="match status" value="1"/>
</dbReference>
<evidence type="ECO:0000313" key="11">
    <source>
        <dbReference type="EMBL" id="OXV07567.1"/>
    </source>
</evidence>